<feature type="domain" description="DUF4817" evidence="1">
    <location>
        <begin position="7"/>
        <end position="44"/>
    </location>
</feature>
<sequence length="51" mass="6026">MEAYYSTREMADMIVCYGLANGSNREVRALYVQKYPTRRIPSQKLSNKFFQ</sequence>
<proteinExistence type="predicted"/>
<evidence type="ECO:0000313" key="2">
    <source>
        <dbReference type="EMBL" id="EZA55213.1"/>
    </source>
</evidence>
<gene>
    <name evidence="2" type="ORF">X777_05217</name>
</gene>
<dbReference type="Proteomes" id="UP000053097">
    <property type="component" value="Unassembled WGS sequence"/>
</dbReference>
<accession>A0A026WGZ7</accession>
<protein>
    <recommendedName>
        <fullName evidence="1">DUF4817 domain-containing protein</fullName>
    </recommendedName>
</protein>
<keyword evidence="3" id="KW-1185">Reference proteome</keyword>
<dbReference type="Pfam" id="PF16087">
    <property type="entry name" value="DUF4817"/>
    <property type="match status" value="1"/>
</dbReference>
<evidence type="ECO:0000259" key="1">
    <source>
        <dbReference type="Pfam" id="PF16087"/>
    </source>
</evidence>
<dbReference type="EMBL" id="KK107216">
    <property type="protein sequence ID" value="EZA55213.1"/>
    <property type="molecule type" value="Genomic_DNA"/>
</dbReference>
<evidence type="ECO:0000313" key="3">
    <source>
        <dbReference type="Proteomes" id="UP000053097"/>
    </source>
</evidence>
<name>A0A026WGZ7_OOCBI</name>
<dbReference type="AlphaFoldDB" id="A0A026WGZ7"/>
<dbReference type="InterPro" id="IPR032135">
    <property type="entry name" value="DUF4817"/>
</dbReference>
<organism evidence="2 3">
    <name type="scientific">Ooceraea biroi</name>
    <name type="common">Clonal raider ant</name>
    <name type="synonym">Cerapachys biroi</name>
    <dbReference type="NCBI Taxonomy" id="2015173"/>
    <lineage>
        <taxon>Eukaryota</taxon>
        <taxon>Metazoa</taxon>
        <taxon>Ecdysozoa</taxon>
        <taxon>Arthropoda</taxon>
        <taxon>Hexapoda</taxon>
        <taxon>Insecta</taxon>
        <taxon>Pterygota</taxon>
        <taxon>Neoptera</taxon>
        <taxon>Endopterygota</taxon>
        <taxon>Hymenoptera</taxon>
        <taxon>Apocrita</taxon>
        <taxon>Aculeata</taxon>
        <taxon>Formicoidea</taxon>
        <taxon>Formicidae</taxon>
        <taxon>Dorylinae</taxon>
        <taxon>Ooceraea</taxon>
    </lineage>
</organism>
<reference evidence="2 3" key="1">
    <citation type="journal article" date="2014" name="Curr. Biol.">
        <title>The genome of the clonal raider ant Cerapachys biroi.</title>
        <authorList>
            <person name="Oxley P.R."/>
            <person name="Ji L."/>
            <person name="Fetter-Pruneda I."/>
            <person name="McKenzie S.K."/>
            <person name="Li C."/>
            <person name="Hu H."/>
            <person name="Zhang G."/>
            <person name="Kronauer D.J."/>
        </authorList>
    </citation>
    <scope>NUCLEOTIDE SEQUENCE [LARGE SCALE GENOMIC DNA]</scope>
</reference>